<feature type="domain" description="PucR C-terminal helix-turn-helix" evidence="3">
    <location>
        <begin position="482"/>
        <end position="540"/>
    </location>
</feature>
<name>A0A4R5VXK4_9BACI</name>
<dbReference type="InterPro" id="IPR025736">
    <property type="entry name" value="PucR_C-HTH_dom"/>
</dbReference>
<accession>A0A4R5VXK4</accession>
<dbReference type="PANTHER" id="PTHR33744">
    <property type="entry name" value="CARBOHYDRATE DIACID REGULATOR"/>
    <property type="match status" value="1"/>
</dbReference>
<dbReference type="InterPro" id="IPR051448">
    <property type="entry name" value="CdaR-like_regulators"/>
</dbReference>
<comment type="caution">
    <text evidence="6">The sequence shown here is derived from an EMBL/GenBank/DDBJ whole genome shotgun (WGS) entry which is preliminary data.</text>
</comment>
<dbReference type="AlphaFoldDB" id="A0A4R5VXK4"/>
<dbReference type="Pfam" id="PF07905">
    <property type="entry name" value="PucR"/>
    <property type="match status" value="1"/>
</dbReference>
<proteinExistence type="inferred from homology"/>
<dbReference type="EMBL" id="SMYO01000002">
    <property type="protein sequence ID" value="TDK64094.1"/>
    <property type="molecule type" value="Genomic_DNA"/>
</dbReference>
<feature type="domain" description="CdaR GGDEF-like" evidence="4">
    <location>
        <begin position="312"/>
        <end position="432"/>
    </location>
</feature>
<protein>
    <submittedName>
        <fullName evidence="5 6">PucR family transcriptional regulator</fullName>
    </submittedName>
</protein>
<dbReference type="Proteomes" id="UP001178888">
    <property type="component" value="Unassembled WGS sequence"/>
</dbReference>
<evidence type="ECO:0000259" key="2">
    <source>
        <dbReference type="Pfam" id="PF07905"/>
    </source>
</evidence>
<evidence type="ECO:0000256" key="1">
    <source>
        <dbReference type="ARBA" id="ARBA00006754"/>
    </source>
</evidence>
<keyword evidence="8" id="KW-1185">Reference proteome</keyword>
<dbReference type="Proteomes" id="UP000295132">
    <property type="component" value="Unassembled WGS sequence"/>
</dbReference>
<evidence type="ECO:0000313" key="5">
    <source>
        <dbReference type="EMBL" id="MDQ6595051.1"/>
    </source>
</evidence>
<evidence type="ECO:0000313" key="6">
    <source>
        <dbReference type="EMBL" id="TDK64094.1"/>
    </source>
</evidence>
<dbReference type="InterPro" id="IPR012914">
    <property type="entry name" value="PucR_dom"/>
</dbReference>
<dbReference type="PANTHER" id="PTHR33744:SF1">
    <property type="entry name" value="DNA-BINDING TRANSCRIPTIONAL ACTIVATOR ADER"/>
    <property type="match status" value="1"/>
</dbReference>
<reference evidence="5" key="2">
    <citation type="submission" date="2023-08" db="EMBL/GenBank/DDBJ databases">
        <title>Nitrogen cycling bacteria in agricultural field soils.</title>
        <authorList>
            <person name="Jang J."/>
        </authorList>
    </citation>
    <scope>NUCLEOTIDE SEQUENCE</scope>
    <source>
        <strain evidence="5">PS3-36</strain>
    </source>
</reference>
<dbReference type="RefSeq" id="WP_133333033.1">
    <property type="nucleotide sequence ID" value="NZ_JAVGVR010000001.1"/>
</dbReference>
<dbReference type="EMBL" id="JAVGVR010000001">
    <property type="protein sequence ID" value="MDQ6595051.1"/>
    <property type="molecule type" value="Genomic_DNA"/>
</dbReference>
<dbReference type="Pfam" id="PF17853">
    <property type="entry name" value="GGDEF_2"/>
    <property type="match status" value="1"/>
</dbReference>
<reference evidence="6 7" key="1">
    <citation type="submission" date="2019-03" db="EMBL/GenBank/DDBJ databases">
        <title>Bacillus niacini sp. nov. a Nicotinate-Metabolizing Mesophile Isolated from Soil.</title>
        <authorList>
            <person name="Zhang G."/>
        </authorList>
    </citation>
    <scope>NUCLEOTIDE SEQUENCE [LARGE SCALE GENOMIC DNA]</scope>
    <source>
        <strain evidence="6 7">WN066</strain>
    </source>
</reference>
<evidence type="ECO:0000313" key="7">
    <source>
        <dbReference type="Proteomes" id="UP000295132"/>
    </source>
</evidence>
<feature type="domain" description="Purine catabolism PurC-like" evidence="2">
    <location>
        <begin position="11"/>
        <end position="131"/>
    </location>
</feature>
<gene>
    <name evidence="6" type="ORF">E2K98_04300</name>
    <name evidence="5" type="ORF">RCG21_01060</name>
</gene>
<dbReference type="InterPro" id="IPR042070">
    <property type="entry name" value="PucR_C-HTH_sf"/>
</dbReference>
<dbReference type="Pfam" id="PF13556">
    <property type="entry name" value="HTH_30"/>
    <property type="match status" value="1"/>
</dbReference>
<comment type="similarity">
    <text evidence="1">Belongs to the CdaR family.</text>
</comment>
<dbReference type="InterPro" id="IPR041522">
    <property type="entry name" value="CdaR_GGDEF"/>
</dbReference>
<evidence type="ECO:0000259" key="3">
    <source>
        <dbReference type="Pfam" id="PF13556"/>
    </source>
</evidence>
<evidence type="ECO:0000259" key="4">
    <source>
        <dbReference type="Pfam" id="PF17853"/>
    </source>
</evidence>
<organism evidence="6 7">
    <name type="scientific">Bacillus salipaludis</name>
    <dbReference type="NCBI Taxonomy" id="2547811"/>
    <lineage>
        <taxon>Bacteria</taxon>
        <taxon>Bacillati</taxon>
        <taxon>Bacillota</taxon>
        <taxon>Bacilli</taxon>
        <taxon>Bacillales</taxon>
        <taxon>Bacillaceae</taxon>
        <taxon>Bacillus</taxon>
    </lineage>
</organism>
<evidence type="ECO:0000313" key="8">
    <source>
        <dbReference type="Proteomes" id="UP001178888"/>
    </source>
</evidence>
<sequence>MQANLSLTIQDILKRPLFSNAEVVAGLNGLNRQVKWTHVLEIPYFDDTIFQGGELILSTGFGFEWKDSSNSSFLLNLIEHNASCLCIELGHYFEIIPEEMIEMANKYEFPIIIFRELVNFIEITQDLHSYIVNAHHSKLVVLDSISKEFQSLSLTTNGVSKILMLLQQKTETQILYVPVEGKPFSIPRMKGEFQEYLIQYIDKNKEHWHERITNNAPIEWKALNHTILLQPIGAMEQIWAYLVMVLDRESDEFDFLILDRASLAISQDLLRKHYLDEKRLRLESVWLDDLLYKRINNEEQARGFISSKFKHSYSLRYRIVIIDIRDIVHPSSLSLLDEEPDSVIYHYSLKIRSEFAKNSFTSYITSIRNQIIVLAIDLDKTDSSKARFLKVIDTLQNVKVGESGQISIGVGRQYQLLSDAHNGYREAQAALNYRTLSSSVFYEELGIYRLLLLIQQDQETANFIEDYLSPLIDHDKKYGSELILTLTKYFEFERSKQLTAQYLDTVRQTIYYRLEKIKQIIGFDFDMPENRLNTEIALKAYQLLQRGVLTK</sequence>
<dbReference type="Gene3D" id="1.10.10.2840">
    <property type="entry name" value="PucR C-terminal helix-turn-helix domain"/>
    <property type="match status" value="1"/>
</dbReference>